<dbReference type="SUPFAM" id="SSF81301">
    <property type="entry name" value="Nucleotidyltransferase"/>
    <property type="match status" value="1"/>
</dbReference>
<dbReference type="InterPro" id="IPR052548">
    <property type="entry name" value="Type_VII_TA_antitoxin"/>
</dbReference>
<dbReference type="RefSeq" id="WP_072913279.1">
    <property type="nucleotide sequence ID" value="NZ_FQYQ01000004.1"/>
</dbReference>
<protein>
    <submittedName>
        <fullName evidence="2">Nucleotidyltransferase domain-containing protein</fullName>
    </submittedName>
</protein>
<dbReference type="PANTHER" id="PTHR33933:SF1">
    <property type="entry name" value="PROTEIN ADENYLYLTRANSFERASE MNTA-RELATED"/>
    <property type="match status" value="1"/>
</dbReference>
<evidence type="ECO:0000313" key="2">
    <source>
        <dbReference type="EMBL" id="SHI69515.1"/>
    </source>
</evidence>
<dbReference type="AlphaFoldDB" id="A0A1M6D8H1"/>
<dbReference type="GO" id="GO:0016779">
    <property type="term" value="F:nucleotidyltransferase activity"/>
    <property type="evidence" value="ECO:0007669"/>
    <property type="project" value="InterPro"/>
</dbReference>
<sequence length="111" mass="12932">MNRVDDLLTKYIEEIKAIYGSSLVKVILFGSYARGDNSVDSDIDIMILVNISDLEAKEYQKKLFDETYDFNMNNDVEINPMTHSDELFEKWVDNYPFFNNIEREGVVLYAA</sequence>
<reference evidence="2 3" key="1">
    <citation type="submission" date="2016-11" db="EMBL/GenBank/DDBJ databases">
        <authorList>
            <person name="Jaros S."/>
            <person name="Januszkiewicz K."/>
            <person name="Wedrychowicz H."/>
        </authorList>
    </citation>
    <scope>NUCLEOTIDE SEQUENCE [LARGE SCALE GENOMIC DNA]</scope>
    <source>
        <strain evidence="2 3">DSM 14809</strain>
    </source>
</reference>
<dbReference type="EMBL" id="FQYQ01000004">
    <property type="protein sequence ID" value="SHI69515.1"/>
    <property type="molecule type" value="Genomic_DNA"/>
</dbReference>
<evidence type="ECO:0000259" key="1">
    <source>
        <dbReference type="Pfam" id="PF01909"/>
    </source>
</evidence>
<dbReference type="Proteomes" id="UP000184185">
    <property type="component" value="Unassembled WGS sequence"/>
</dbReference>
<name>A0A1M6D8H1_PSEXY</name>
<dbReference type="Pfam" id="PF01909">
    <property type="entry name" value="NTP_transf_2"/>
    <property type="match status" value="1"/>
</dbReference>
<dbReference type="OrthoDB" id="9813766at2"/>
<keyword evidence="3" id="KW-1185">Reference proteome</keyword>
<proteinExistence type="predicted"/>
<organism evidence="2 3">
    <name type="scientific">Pseudobutyrivibrio xylanivorans DSM 14809</name>
    <dbReference type="NCBI Taxonomy" id="1123012"/>
    <lineage>
        <taxon>Bacteria</taxon>
        <taxon>Bacillati</taxon>
        <taxon>Bacillota</taxon>
        <taxon>Clostridia</taxon>
        <taxon>Lachnospirales</taxon>
        <taxon>Lachnospiraceae</taxon>
        <taxon>Pseudobutyrivibrio</taxon>
    </lineage>
</organism>
<dbReference type="InterPro" id="IPR043519">
    <property type="entry name" value="NT_sf"/>
</dbReference>
<keyword evidence="2" id="KW-0808">Transferase</keyword>
<evidence type="ECO:0000313" key="3">
    <source>
        <dbReference type="Proteomes" id="UP000184185"/>
    </source>
</evidence>
<dbReference type="InterPro" id="IPR002934">
    <property type="entry name" value="Polymerase_NTP_transf_dom"/>
</dbReference>
<dbReference type="PANTHER" id="PTHR33933">
    <property type="entry name" value="NUCLEOTIDYLTRANSFERASE"/>
    <property type="match status" value="1"/>
</dbReference>
<dbReference type="CDD" id="cd05403">
    <property type="entry name" value="NT_KNTase_like"/>
    <property type="match status" value="1"/>
</dbReference>
<gene>
    <name evidence="2" type="ORF">SAMN02745725_00889</name>
</gene>
<feature type="domain" description="Polymerase nucleotidyl transferase" evidence="1">
    <location>
        <begin position="9"/>
        <end position="62"/>
    </location>
</feature>
<accession>A0A1M6D8H1</accession>
<dbReference type="Gene3D" id="3.30.460.10">
    <property type="entry name" value="Beta Polymerase, domain 2"/>
    <property type="match status" value="1"/>
</dbReference>